<evidence type="ECO:0000313" key="3">
    <source>
        <dbReference type="EMBL" id="KDQ61850.1"/>
    </source>
</evidence>
<dbReference type="GO" id="GO:0004674">
    <property type="term" value="F:protein serine/threonine kinase activity"/>
    <property type="evidence" value="ECO:0007669"/>
    <property type="project" value="TreeGrafter"/>
</dbReference>
<protein>
    <recommendedName>
        <fullName evidence="2">Protein kinase domain-containing protein</fullName>
    </recommendedName>
</protein>
<dbReference type="Proteomes" id="UP000027265">
    <property type="component" value="Unassembled WGS sequence"/>
</dbReference>
<dbReference type="EMBL" id="KL197712">
    <property type="protein sequence ID" value="KDQ61850.1"/>
    <property type="molecule type" value="Genomic_DNA"/>
</dbReference>
<gene>
    <name evidence="3" type="ORF">JAAARDRAFT_204272</name>
</gene>
<dbReference type="InterPro" id="IPR051681">
    <property type="entry name" value="Ser/Thr_Kinases-Pseudokinases"/>
</dbReference>
<dbReference type="AlphaFoldDB" id="A0A067Q6R7"/>
<dbReference type="SUPFAM" id="SSF56112">
    <property type="entry name" value="Protein kinase-like (PK-like)"/>
    <property type="match status" value="1"/>
</dbReference>
<dbReference type="PROSITE" id="PS00108">
    <property type="entry name" value="PROTEIN_KINASE_ST"/>
    <property type="match status" value="1"/>
</dbReference>
<dbReference type="GO" id="GO:0005524">
    <property type="term" value="F:ATP binding"/>
    <property type="evidence" value="ECO:0007669"/>
    <property type="project" value="InterPro"/>
</dbReference>
<dbReference type="STRING" id="933084.A0A067Q6R7"/>
<evidence type="ECO:0000256" key="1">
    <source>
        <dbReference type="SAM" id="MobiDB-lite"/>
    </source>
</evidence>
<feature type="compositionally biased region" description="Polar residues" evidence="1">
    <location>
        <begin position="297"/>
        <end position="316"/>
    </location>
</feature>
<dbReference type="PROSITE" id="PS50011">
    <property type="entry name" value="PROTEIN_KINASE_DOM"/>
    <property type="match status" value="1"/>
</dbReference>
<reference evidence="4" key="1">
    <citation type="journal article" date="2014" name="Proc. Natl. Acad. Sci. U.S.A.">
        <title>Extensive sampling of basidiomycete genomes demonstrates inadequacy of the white-rot/brown-rot paradigm for wood decay fungi.</title>
        <authorList>
            <person name="Riley R."/>
            <person name="Salamov A.A."/>
            <person name="Brown D.W."/>
            <person name="Nagy L.G."/>
            <person name="Floudas D."/>
            <person name="Held B.W."/>
            <person name="Levasseur A."/>
            <person name="Lombard V."/>
            <person name="Morin E."/>
            <person name="Otillar R."/>
            <person name="Lindquist E.A."/>
            <person name="Sun H."/>
            <person name="LaButti K.M."/>
            <person name="Schmutz J."/>
            <person name="Jabbour D."/>
            <person name="Luo H."/>
            <person name="Baker S.E."/>
            <person name="Pisabarro A.G."/>
            <person name="Walton J.D."/>
            <person name="Blanchette R.A."/>
            <person name="Henrissat B."/>
            <person name="Martin F."/>
            <person name="Cullen D."/>
            <person name="Hibbett D.S."/>
            <person name="Grigoriev I.V."/>
        </authorList>
    </citation>
    <scope>NUCLEOTIDE SEQUENCE [LARGE SCALE GENOMIC DNA]</scope>
    <source>
        <strain evidence="4">MUCL 33604</strain>
    </source>
</reference>
<dbReference type="InterPro" id="IPR008271">
    <property type="entry name" value="Ser/Thr_kinase_AS"/>
</dbReference>
<dbReference type="InterPro" id="IPR011009">
    <property type="entry name" value="Kinase-like_dom_sf"/>
</dbReference>
<dbReference type="InterPro" id="IPR000719">
    <property type="entry name" value="Prot_kinase_dom"/>
</dbReference>
<dbReference type="OrthoDB" id="10261027at2759"/>
<dbReference type="PANTHER" id="PTHR44329">
    <property type="entry name" value="SERINE/THREONINE-PROTEIN KINASE TNNI3K-RELATED"/>
    <property type="match status" value="1"/>
</dbReference>
<organism evidence="3 4">
    <name type="scientific">Jaapia argillacea MUCL 33604</name>
    <dbReference type="NCBI Taxonomy" id="933084"/>
    <lineage>
        <taxon>Eukaryota</taxon>
        <taxon>Fungi</taxon>
        <taxon>Dikarya</taxon>
        <taxon>Basidiomycota</taxon>
        <taxon>Agaricomycotina</taxon>
        <taxon>Agaricomycetes</taxon>
        <taxon>Agaricomycetidae</taxon>
        <taxon>Jaapiales</taxon>
        <taxon>Jaapiaceae</taxon>
        <taxon>Jaapia</taxon>
    </lineage>
</organism>
<sequence>MGILFSNQPPVASGSTIGDRVIQQYVQASRILGRSKSLPDLTSAINQTSVLPDAMGAYSDIYVLNNALDDRDIKVAVKMHRTCKNVENCPRISEHARQEREIYELQLDKKYIAEVFGVATIGRVPALVMKWYINGDIVTDIVEALKYLHMHTPTIIHGDLKARNVLVGEDGHAVLSDFGSARVLDQTEPSVVNWSGTVRWTAPEILNSLPMDDDDLPGPPTKESDIYSLGGTLAEVVTLKVPFQRYHYDVQIFTLVTRGDFPYTEESFLNADIPDGAEKVKELWEVLAPCWDMEPNQRPSVTELQTSLQSGTMSTR</sequence>
<dbReference type="InParanoid" id="A0A067Q6R7"/>
<evidence type="ECO:0000313" key="4">
    <source>
        <dbReference type="Proteomes" id="UP000027265"/>
    </source>
</evidence>
<name>A0A067Q6R7_9AGAM</name>
<dbReference type="Pfam" id="PF00069">
    <property type="entry name" value="Pkinase"/>
    <property type="match status" value="1"/>
</dbReference>
<dbReference type="SMART" id="SM00220">
    <property type="entry name" value="S_TKc"/>
    <property type="match status" value="1"/>
</dbReference>
<dbReference type="Gene3D" id="1.10.510.10">
    <property type="entry name" value="Transferase(Phosphotransferase) domain 1"/>
    <property type="match status" value="1"/>
</dbReference>
<feature type="region of interest" description="Disordered" evidence="1">
    <location>
        <begin position="295"/>
        <end position="316"/>
    </location>
</feature>
<feature type="domain" description="Protein kinase" evidence="2">
    <location>
        <begin position="1"/>
        <end position="308"/>
    </location>
</feature>
<dbReference type="HOGENOM" id="CLU_000288_7_18_1"/>
<evidence type="ECO:0000259" key="2">
    <source>
        <dbReference type="PROSITE" id="PS50011"/>
    </source>
</evidence>
<keyword evidence="4" id="KW-1185">Reference proteome</keyword>
<proteinExistence type="predicted"/>
<accession>A0A067Q6R7</accession>